<feature type="domain" description="Protein kinase" evidence="2">
    <location>
        <begin position="443"/>
        <end position="721"/>
    </location>
</feature>
<sequence>MSSRGRMDSPLKKGVGLGGGGYNSSLDIKSFTDALTEEVGSYQHTNVDLLVFAEAVWGLQPSVGKQILDMNLMLDSAASLSFAKARTEAELHSPYKALAKALLNDVLRQLGEPVIEEKGSQRIWDKGGLKAIEADGRVRKPDMLHTWTFVPHDRVPEWSNAKHILEMKLKKTKGEPLLKVALQGDTRINQTFDESKVRPRILDPAMLSGPSSAGAVPTSTMTGAKRPREDSTSEEQHSGTSSPDDRDACHASKRARIGLTEDGDSQSVDSDLQQHDEQSDPSSQPKARRDNRKISKNHIQVAGYAMECLAATSRHFVSALLVEQWKVIPCVFDRHLVACASSFRFNTNPGKMALVLYAMHKCDLLQAGYDPHLRNYPSDTDPKLITKDESIPLSNPLGGFFEFKKAALSPVQGDKSIPPITCFKVKGTIRKPDDLISRATTVYKVARRLSDGSFSEEPSALKFSWPLEKRVPENEIVDHLKKVLPARSLAHLPNIFFAITLTPEELNIPWTKMDLKLTKDNHQDRVFRGLASPFYKKLWQAGSIENFKKVWLDCLQFHYLAFRKGKVLHRDISEHNLMVHEHPDGTVAGILNDWDMAKFVDTAQDGVTAGHHRTGTPPFMALDLIHGRDRVHHLRHDLESFFYILIWAVFHYKLHPTNGTKAALPHEKVANWLGTPDQIYAAKNGLMMSMEYREVFQSMMRERSEWVDVVKTWIEPLHKCIRDARLGALDDGTTADYAKLAQGTGRQGKKDDVQGADKAKLGKVEEVAGYDDATYGGRLTYFKFMKAIGMTKTLETWDDAIDFKEDKANLRAEIEEQVRKTLAMAAMYMD</sequence>
<dbReference type="PROSITE" id="PS50011">
    <property type="entry name" value="PROTEIN_KINASE_DOM"/>
    <property type="match status" value="1"/>
</dbReference>
<evidence type="ECO:0000313" key="3">
    <source>
        <dbReference type="EMBL" id="KAF6761359.1"/>
    </source>
</evidence>
<evidence type="ECO:0000259" key="2">
    <source>
        <dbReference type="PROSITE" id="PS50011"/>
    </source>
</evidence>
<dbReference type="Proteomes" id="UP000521943">
    <property type="component" value="Unassembled WGS sequence"/>
</dbReference>
<organism evidence="3 4">
    <name type="scientific">Ephemerocybe angulata</name>
    <dbReference type="NCBI Taxonomy" id="980116"/>
    <lineage>
        <taxon>Eukaryota</taxon>
        <taxon>Fungi</taxon>
        <taxon>Dikarya</taxon>
        <taxon>Basidiomycota</taxon>
        <taxon>Agaricomycotina</taxon>
        <taxon>Agaricomycetes</taxon>
        <taxon>Agaricomycetidae</taxon>
        <taxon>Agaricales</taxon>
        <taxon>Agaricineae</taxon>
        <taxon>Psathyrellaceae</taxon>
        <taxon>Ephemerocybe</taxon>
    </lineage>
</organism>
<protein>
    <recommendedName>
        <fullName evidence="2">Protein kinase domain-containing protein</fullName>
    </recommendedName>
</protein>
<dbReference type="PANTHER" id="PTHR38248:SF2">
    <property type="entry name" value="FUNK1 11"/>
    <property type="match status" value="1"/>
</dbReference>
<proteinExistence type="predicted"/>
<dbReference type="Pfam" id="PF17667">
    <property type="entry name" value="Pkinase_fungal"/>
    <property type="match status" value="1"/>
</dbReference>
<feature type="compositionally biased region" description="Basic and acidic residues" evidence="1">
    <location>
        <begin position="226"/>
        <end position="250"/>
    </location>
</feature>
<evidence type="ECO:0000313" key="4">
    <source>
        <dbReference type="Proteomes" id="UP000521943"/>
    </source>
</evidence>
<gene>
    <name evidence="3" type="ORF">DFP72DRAFT_38570</name>
</gene>
<dbReference type="InterPro" id="IPR011009">
    <property type="entry name" value="Kinase-like_dom_sf"/>
</dbReference>
<dbReference type="GO" id="GO:0004672">
    <property type="term" value="F:protein kinase activity"/>
    <property type="evidence" value="ECO:0007669"/>
    <property type="project" value="InterPro"/>
</dbReference>
<reference evidence="3 4" key="1">
    <citation type="submission" date="2020-07" db="EMBL/GenBank/DDBJ databases">
        <title>Comparative genomics of pyrophilous fungi reveals a link between fire events and developmental genes.</title>
        <authorList>
            <consortium name="DOE Joint Genome Institute"/>
            <person name="Steindorff A.S."/>
            <person name="Carver A."/>
            <person name="Calhoun S."/>
            <person name="Stillman K."/>
            <person name="Liu H."/>
            <person name="Lipzen A."/>
            <person name="Pangilinan J."/>
            <person name="Labutti K."/>
            <person name="Bruns T.D."/>
            <person name="Grigoriev I.V."/>
        </authorList>
    </citation>
    <scope>NUCLEOTIDE SEQUENCE [LARGE SCALE GENOMIC DNA]</scope>
    <source>
        <strain evidence="3 4">CBS 144469</strain>
    </source>
</reference>
<dbReference type="OrthoDB" id="5569250at2759"/>
<name>A0A8H6MD17_9AGAR</name>
<dbReference type="InterPro" id="IPR040976">
    <property type="entry name" value="Pkinase_fungal"/>
</dbReference>
<keyword evidence="4" id="KW-1185">Reference proteome</keyword>
<dbReference type="Gene3D" id="1.10.510.10">
    <property type="entry name" value="Transferase(Phosphotransferase) domain 1"/>
    <property type="match status" value="1"/>
</dbReference>
<dbReference type="GO" id="GO:0005524">
    <property type="term" value="F:ATP binding"/>
    <property type="evidence" value="ECO:0007669"/>
    <property type="project" value="InterPro"/>
</dbReference>
<dbReference type="AlphaFoldDB" id="A0A8H6MD17"/>
<dbReference type="EMBL" id="JACGCI010000010">
    <property type="protein sequence ID" value="KAF6761359.1"/>
    <property type="molecule type" value="Genomic_DNA"/>
</dbReference>
<feature type="region of interest" description="Disordered" evidence="1">
    <location>
        <begin position="199"/>
        <end position="294"/>
    </location>
</feature>
<dbReference type="PANTHER" id="PTHR38248">
    <property type="entry name" value="FUNK1 6"/>
    <property type="match status" value="1"/>
</dbReference>
<dbReference type="SUPFAM" id="SSF56112">
    <property type="entry name" value="Protein kinase-like (PK-like)"/>
    <property type="match status" value="1"/>
</dbReference>
<dbReference type="InterPro" id="IPR000719">
    <property type="entry name" value="Prot_kinase_dom"/>
</dbReference>
<evidence type="ECO:0000256" key="1">
    <source>
        <dbReference type="SAM" id="MobiDB-lite"/>
    </source>
</evidence>
<accession>A0A8H6MD17</accession>
<comment type="caution">
    <text evidence="3">The sequence shown here is derived from an EMBL/GenBank/DDBJ whole genome shotgun (WGS) entry which is preliminary data.</text>
</comment>